<reference evidence="1 2" key="1">
    <citation type="journal article" date="2013" name="Mar. Genomics">
        <title>Expression of sulfatases in Rhodopirellula baltica and the diversity of sulfatases in the genus Rhodopirellula.</title>
        <authorList>
            <person name="Wegner C.E."/>
            <person name="Richter-Heitmann T."/>
            <person name="Klindworth A."/>
            <person name="Klockow C."/>
            <person name="Richter M."/>
            <person name="Achstetter T."/>
            <person name="Glockner F.O."/>
            <person name="Harder J."/>
        </authorList>
    </citation>
    <scope>NUCLEOTIDE SEQUENCE [LARGE SCALE GENOMIC DNA]</scope>
    <source>
        <strain evidence="1 2">SM41</strain>
    </source>
</reference>
<dbReference type="Proteomes" id="UP000011885">
    <property type="component" value="Unassembled WGS sequence"/>
</dbReference>
<gene>
    <name evidence="1" type="ORF">RSSM_01991</name>
</gene>
<dbReference type="EMBL" id="ANOH01000141">
    <property type="protein sequence ID" value="EMI56518.1"/>
    <property type="molecule type" value="Genomic_DNA"/>
</dbReference>
<sequence length="43" mass="4776">MISVALGRRETIRMSVFEQEQGYGGVPISDRAESQLEFTGTKT</sequence>
<proteinExistence type="predicted"/>
<evidence type="ECO:0000313" key="2">
    <source>
        <dbReference type="Proteomes" id="UP000011885"/>
    </source>
</evidence>
<comment type="caution">
    <text evidence="1">The sequence shown here is derived from an EMBL/GenBank/DDBJ whole genome shotgun (WGS) entry which is preliminary data.</text>
</comment>
<name>M5UKG9_9BACT</name>
<keyword evidence="2" id="KW-1185">Reference proteome</keyword>
<dbReference type="AlphaFoldDB" id="M5UKG9"/>
<protein>
    <submittedName>
        <fullName evidence="1">Uncharacterized protein</fullName>
    </submittedName>
</protein>
<accession>M5UKG9</accession>
<dbReference type="PATRIC" id="fig|1263870.3.peg.2123"/>
<organism evidence="1 2">
    <name type="scientific">Rhodopirellula sallentina SM41</name>
    <dbReference type="NCBI Taxonomy" id="1263870"/>
    <lineage>
        <taxon>Bacteria</taxon>
        <taxon>Pseudomonadati</taxon>
        <taxon>Planctomycetota</taxon>
        <taxon>Planctomycetia</taxon>
        <taxon>Pirellulales</taxon>
        <taxon>Pirellulaceae</taxon>
        <taxon>Rhodopirellula</taxon>
    </lineage>
</organism>
<evidence type="ECO:0000313" key="1">
    <source>
        <dbReference type="EMBL" id="EMI56518.1"/>
    </source>
</evidence>